<dbReference type="EMBL" id="KV921899">
    <property type="protein sequence ID" value="ORE07699.1"/>
    <property type="molecule type" value="Genomic_DNA"/>
</dbReference>
<name>A0A1X0R6P2_RHIZD</name>
<dbReference type="InterPro" id="IPR038279">
    <property type="entry name" value="Ndc10_dom2_sf"/>
</dbReference>
<sequence length="49" mass="5857">MIWHLVLNGRNYFEEITYQKQYKTYKRALNAVSIHSFEVTHVNRGSVLT</sequence>
<dbReference type="AlphaFoldDB" id="A0A1X0R6P2"/>
<gene>
    <name evidence="1" type="ORF">BCV72DRAFT_204978</name>
</gene>
<proteinExistence type="predicted"/>
<dbReference type="Gene3D" id="1.10.443.20">
    <property type="entry name" value="Centromere DNA-binding protein complex CBF3 subunit, domain 2"/>
    <property type="match status" value="1"/>
</dbReference>
<organism evidence="1">
    <name type="scientific">Rhizopus microsporus var. microsporus</name>
    <dbReference type="NCBI Taxonomy" id="86635"/>
    <lineage>
        <taxon>Eukaryota</taxon>
        <taxon>Fungi</taxon>
        <taxon>Fungi incertae sedis</taxon>
        <taxon>Mucoromycota</taxon>
        <taxon>Mucoromycotina</taxon>
        <taxon>Mucoromycetes</taxon>
        <taxon>Mucorales</taxon>
        <taxon>Mucorineae</taxon>
        <taxon>Rhizopodaceae</taxon>
        <taxon>Rhizopus</taxon>
    </lineage>
</organism>
<dbReference type="GO" id="GO:0003677">
    <property type="term" value="F:DNA binding"/>
    <property type="evidence" value="ECO:0007669"/>
    <property type="project" value="InterPro"/>
</dbReference>
<evidence type="ECO:0000313" key="1">
    <source>
        <dbReference type="EMBL" id="ORE07699.1"/>
    </source>
</evidence>
<protein>
    <submittedName>
        <fullName evidence="1">Uncharacterized protein</fullName>
    </submittedName>
</protein>
<dbReference type="Proteomes" id="UP000242414">
    <property type="component" value="Unassembled WGS sequence"/>
</dbReference>
<dbReference type="VEuPathDB" id="FungiDB:BCV72DRAFT_204978"/>
<reference evidence="1" key="1">
    <citation type="journal article" date="2016" name="Proc. Natl. Acad. Sci. U.S.A.">
        <title>Lipid metabolic changes in an early divergent fungus govern the establishment of a mutualistic symbiosis with endobacteria.</title>
        <authorList>
            <person name="Lastovetsky O.A."/>
            <person name="Gaspar M.L."/>
            <person name="Mondo S.J."/>
            <person name="LaButti K.M."/>
            <person name="Sandor L."/>
            <person name="Grigoriev I.V."/>
            <person name="Henry S.A."/>
            <person name="Pawlowska T.E."/>
        </authorList>
    </citation>
    <scope>NUCLEOTIDE SEQUENCE [LARGE SCALE GENOMIC DNA]</scope>
    <source>
        <strain evidence="1">ATCC 52814</strain>
    </source>
</reference>
<accession>A0A1X0R6P2</accession>